<accession>A0AAN8KKC1</accession>
<dbReference type="EMBL" id="JAGTTL010001847">
    <property type="protein sequence ID" value="KAK6276777.1"/>
    <property type="molecule type" value="Genomic_DNA"/>
</dbReference>
<name>A0AAN8KKC1_9TELE</name>
<reference evidence="1 2" key="1">
    <citation type="submission" date="2021-04" db="EMBL/GenBank/DDBJ databases">
        <authorList>
            <person name="De Guttry C."/>
            <person name="Zahm M."/>
            <person name="Klopp C."/>
            <person name="Cabau C."/>
            <person name="Louis A."/>
            <person name="Berthelot C."/>
            <person name="Parey E."/>
            <person name="Roest Crollius H."/>
            <person name="Montfort J."/>
            <person name="Robinson-Rechavi M."/>
            <person name="Bucao C."/>
            <person name="Bouchez O."/>
            <person name="Gislard M."/>
            <person name="Lluch J."/>
            <person name="Milhes M."/>
            <person name="Lampietro C."/>
            <person name="Lopez Roques C."/>
            <person name="Donnadieu C."/>
            <person name="Braasch I."/>
            <person name="Desvignes T."/>
            <person name="Postlethwait J."/>
            <person name="Bobe J."/>
            <person name="Wedekind C."/>
            <person name="Guiguen Y."/>
        </authorList>
    </citation>
    <scope>NUCLEOTIDE SEQUENCE [LARGE SCALE GENOMIC DNA]</scope>
    <source>
        <strain evidence="1">Cs_M1</strain>
        <tissue evidence="1">Blood</tissue>
    </source>
</reference>
<organism evidence="1 2">
    <name type="scientific">Coregonus suidteri</name>
    <dbReference type="NCBI Taxonomy" id="861788"/>
    <lineage>
        <taxon>Eukaryota</taxon>
        <taxon>Metazoa</taxon>
        <taxon>Chordata</taxon>
        <taxon>Craniata</taxon>
        <taxon>Vertebrata</taxon>
        <taxon>Euteleostomi</taxon>
        <taxon>Actinopterygii</taxon>
        <taxon>Neopterygii</taxon>
        <taxon>Teleostei</taxon>
        <taxon>Protacanthopterygii</taxon>
        <taxon>Salmoniformes</taxon>
        <taxon>Salmonidae</taxon>
        <taxon>Coregoninae</taxon>
        <taxon>Coregonus</taxon>
    </lineage>
</organism>
<dbReference type="Proteomes" id="UP001356427">
    <property type="component" value="Unassembled WGS sequence"/>
</dbReference>
<gene>
    <name evidence="1" type="ORF">J4Q44_G00392320</name>
</gene>
<evidence type="ECO:0000313" key="2">
    <source>
        <dbReference type="Proteomes" id="UP001356427"/>
    </source>
</evidence>
<dbReference type="AlphaFoldDB" id="A0AAN8KKC1"/>
<sequence length="90" mass="10438">MCKVLYIGRSKRCLQDRLAENKYAIRVGNEDYPMARHYKSLHHGDAAAIQAMGIVHVPASIRKGDRLKQLNQRECFWIYKLQTTKYPGCN</sequence>
<keyword evidence="2" id="KW-1185">Reference proteome</keyword>
<comment type="caution">
    <text evidence="1">The sequence shown here is derived from an EMBL/GenBank/DDBJ whole genome shotgun (WGS) entry which is preliminary data.</text>
</comment>
<protein>
    <submittedName>
        <fullName evidence="1">Uncharacterized protein</fullName>
    </submittedName>
</protein>
<proteinExistence type="predicted"/>
<evidence type="ECO:0000313" key="1">
    <source>
        <dbReference type="EMBL" id="KAK6276777.1"/>
    </source>
</evidence>